<gene>
    <name evidence="1" type="ORF">NFRAN_0787</name>
</gene>
<dbReference type="KEGG" id="nfn:NFRAN_0787"/>
<sequence length="247" mass="27413">MKILIISGLLVFVCLFFIKPIESLAIPSDQNIVVTKSWNLPMPNNQNDRTAITSSFSGNEIYFIESNSNTIGRLVPETNTITEWTIPTPNGYPTSVMYHPSGNVYFIESNSNTIGRLVPETNTITEWTIQSNTSSLDSIALGFTGSDEIYFADSNSNTIGRLAPTTNLVTQWDVPTPNSHPTSIKFDRTTGNVYFIESNSNTIGRLAPFSSEFTEWKLQEKPVALEVDSAGNVHYINENGTKIVRMD</sequence>
<dbReference type="PANTHER" id="PTHR40274:SF3">
    <property type="entry name" value="VIRGINIAMYCIN B LYASE"/>
    <property type="match status" value="1"/>
</dbReference>
<dbReference type="AlphaFoldDB" id="A0A484I5W0"/>
<dbReference type="SUPFAM" id="SSF101898">
    <property type="entry name" value="NHL repeat"/>
    <property type="match status" value="1"/>
</dbReference>
<dbReference type="PANTHER" id="PTHR40274">
    <property type="entry name" value="VIRGINIAMYCIN B LYASE"/>
    <property type="match status" value="1"/>
</dbReference>
<accession>A0A484I5W0</accession>
<dbReference type="Gene3D" id="2.130.10.10">
    <property type="entry name" value="YVTN repeat-like/Quinoprotein amine dehydrogenase"/>
    <property type="match status" value="1"/>
</dbReference>
<name>A0A484I5W0_9ARCH</name>
<reference evidence="1 2" key="1">
    <citation type="submission" date="2019-02" db="EMBL/GenBank/DDBJ databases">
        <authorList>
            <person name="Lehtovirta-Morley E L."/>
        </authorList>
    </citation>
    <scope>NUCLEOTIDE SEQUENCE [LARGE SCALE GENOMIC DNA]</scope>
    <source>
        <strain evidence="1">NFRAN1</strain>
    </source>
</reference>
<protein>
    <recommendedName>
        <fullName evidence="3">Virginiamycin B lyase</fullName>
    </recommendedName>
</protein>
<dbReference type="InterPro" id="IPR051344">
    <property type="entry name" value="Vgb"/>
</dbReference>
<organism evidence="1 2">
    <name type="scientific">Candidatus Nitrosocosmicus franklandianus</name>
    <dbReference type="NCBI Taxonomy" id="1798806"/>
    <lineage>
        <taxon>Archaea</taxon>
        <taxon>Nitrososphaerota</taxon>
        <taxon>Nitrososphaeria</taxon>
        <taxon>Nitrososphaerales</taxon>
        <taxon>Nitrososphaeraceae</taxon>
        <taxon>Candidatus Nitrosocosmicus</taxon>
    </lineage>
</organism>
<evidence type="ECO:0000313" key="1">
    <source>
        <dbReference type="EMBL" id="VFJ13109.1"/>
    </source>
</evidence>
<dbReference type="EMBL" id="LR216287">
    <property type="protein sequence ID" value="VFJ13109.1"/>
    <property type="molecule type" value="Genomic_DNA"/>
</dbReference>
<keyword evidence="2" id="KW-1185">Reference proteome</keyword>
<dbReference type="Proteomes" id="UP000294299">
    <property type="component" value="Chromosome NFRAN"/>
</dbReference>
<proteinExistence type="predicted"/>
<dbReference type="Pfam" id="PF24684">
    <property type="entry name" value="Vgb_lyase"/>
    <property type="match status" value="1"/>
</dbReference>
<evidence type="ECO:0000313" key="2">
    <source>
        <dbReference type="Proteomes" id="UP000294299"/>
    </source>
</evidence>
<dbReference type="InterPro" id="IPR015943">
    <property type="entry name" value="WD40/YVTN_repeat-like_dom_sf"/>
</dbReference>
<evidence type="ECO:0008006" key="3">
    <source>
        <dbReference type="Google" id="ProtNLM"/>
    </source>
</evidence>